<organism evidence="1 2">
    <name type="scientific">Varunaivibrio sulfuroxidans</name>
    <dbReference type="NCBI Taxonomy" id="1773489"/>
    <lineage>
        <taxon>Bacteria</taxon>
        <taxon>Pseudomonadati</taxon>
        <taxon>Pseudomonadota</taxon>
        <taxon>Alphaproteobacteria</taxon>
        <taxon>Rhodospirillales</taxon>
        <taxon>Magnetovibrionaceae</taxon>
        <taxon>Varunaivibrio</taxon>
    </lineage>
</organism>
<proteinExistence type="predicted"/>
<protein>
    <submittedName>
        <fullName evidence="1">Uncharacterized protein</fullName>
    </submittedName>
</protein>
<sequence>MDISVDKIPYLVMGLFFSGKYSIQFKAVVSYVSYCLVPCPRVVFRAPAERLGILGFWVKVTMGARLGARFGASMGDTPRGDAPGHVAPAKNFHTARILPMCARIEK</sequence>
<evidence type="ECO:0000313" key="1">
    <source>
        <dbReference type="EMBL" id="TCS61679.1"/>
    </source>
</evidence>
<reference evidence="1 2" key="1">
    <citation type="submission" date="2019-03" db="EMBL/GenBank/DDBJ databases">
        <title>Genomic Encyclopedia of Type Strains, Phase IV (KMG-IV): sequencing the most valuable type-strain genomes for metagenomic binning, comparative biology and taxonomic classification.</title>
        <authorList>
            <person name="Goeker M."/>
        </authorList>
    </citation>
    <scope>NUCLEOTIDE SEQUENCE [LARGE SCALE GENOMIC DNA]</scope>
    <source>
        <strain evidence="1 2">DSM 101688</strain>
    </source>
</reference>
<comment type="caution">
    <text evidence="1">The sequence shown here is derived from an EMBL/GenBank/DDBJ whole genome shotgun (WGS) entry which is preliminary data.</text>
</comment>
<accession>A0A4R3J6Z6</accession>
<dbReference type="AlphaFoldDB" id="A0A4R3J6Z6"/>
<gene>
    <name evidence="1" type="ORF">EDD55_10788</name>
</gene>
<evidence type="ECO:0000313" key="2">
    <source>
        <dbReference type="Proteomes" id="UP000295304"/>
    </source>
</evidence>
<keyword evidence="2" id="KW-1185">Reference proteome</keyword>
<name>A0A4R3J6Z6_9PROT</name>
<dbReference type="Proteomes" id="UP000295304">
    <property type="component" value="Unassembled WGS sequence"/>
</dbReference>
<dbReference type="EMBL" id="SLZW01000007">
    <property type="protein sequence ID" value="TCS61679.1"/>
    <property type="molecule type" value="Genomic_DNA"/>
</dbReference>